<dbReference type="RefSeq" id="WP_109723474.1">
    <property type="nucleotide sequence ID" value="NZ_MSZV01000081.1"/>
</dbReference>
<dbReference type="Gene3D" id="3.40.50.1820">
    <property type="entry name" value="alpha/beta hydrolase"/>
    <property type="match status" value="1"/>
</dbReference>
<organism evidence="4 5">
    <name type="scientific">Fulvimonas soli</name>
    <dbReference type="NCBI Taxonomy" id="155197"/>
    <lineage>
        <taxon>Bacteria</taxon>
        <taxon>Pseudomonadati</taxon>
        <taxon>Pseudomonadota</taxon>
        <taxon>Gammaproteobacteria</taxon>
        <taxon>Lysobacterales</taxon>
        <taxon>Rhodanobacteraceae</taxon>
        <taxon>Fulvimonas</taxon>
    </lineage>
</organism>
<feature type="domain" description="Xaa-Pro dipeptidyl-peptidase C-terminal" evidence="3">
    <location>
        <begin position="392"/>
        <end position="647"/>
    </location>
</feature>
<dbReference type="EMBL" id="QGHC01000006">
    <property type="protein sequence ID" value="PWK87658.1"/>
    <property type="molecule type" value="Genomic_DNA"/>
</dbReference>
<dbReference type="PANTHER" id="PTHR43056:SF10">
    <property type="entry name" value="COCE_NOND FAMILY, PUTATIVE (AFU_ORTHOLOGUE AFUA_7G00600)-RELATED"/>
    <property type="match status" value="1"/>
</dbReference>
<dbReference type="NCBIfam" id="TIGR00976">
    <property type="entry name" value="CocE_NonD"/>
    <property type="match status" value="2"/>
</dbReference>
<dbReference type="AlphaFoldDB" id="A0A316I3B3"/>
<evidence type="ECO:0000256" key="2">
    <source>
        <dbReference type="SAM" id="SignalP"/>
    </source>
</evidence>
<evidence type="ECO:0000313" key="4">
    <source>
        <dbReference type="EMBL" id="PWK87658.1"/>
    </source>
</evidence>
<reference evidence="4 5" key="1">
    <citation type="submission" date="2018-05" db="EMBL/GenBank/DDBJ databases">
        <title>Genomic Encyclopedia of Type Strains, Phase IV (KMG-IV): sequencing the most valuable type-strain genomes for metagenomic binning, comparative biology and taxonomic classification.</title>
        <authorList>
            <person name="Goeker M."/>
        </authorList>
    </citation>
    <scope>NUCLEOTIDE SEQUENCE [LARGE SCALE GENOMIC DNA]</scope>
    <source>
        <strain evidence="4 5">DSM 14263</strain>
    </source>
</reference>
<evidence type="ECO:0000256" key="1">
    <source>
        <dbReference type="ARBA" id="ARBA00022801"/>
    </source>
</evidence>
<keyword evidence="5" id="KW-1185">Reference proteome</keyword>
<gene>
    <name evidence="4" type="ORF">C7456_106151</name>
</gene>
<dbReference type="InterPro" id="IPR000383">
    <property type="entry name" value="Xaa-Pro-like_dom"/>
</dbReference>
<dbReference type="InterPro" id="IPR013736">
    <property type="entry name" value="Xaa-Pro_dipept_C"/>
</dbReference>
<dbReference type="Pfam" id="PF02129">
    <property type="entry name" value="Peptidase_S15"/>
    <property type="match status" value="1"/>
</dbReference>
<accession>A0A316I3B3</accession>
<dbReference type="SMART" id="SM00939">
    <property type="entry name" value="PepX_C"/>
    <property type="match status" value="1"/>
</dbReference>
<dbReference type="PANTHER" id="PTHR43056">
    <property type="entry name" value="PEPTIDASE S9 PROLYL OLIGOPEPTIDASE"/>
    <property type="match status" value="1"/>
</dbReference>
<protein>
    <recommendedName>
        <fullName evidence="3">Xaa-Pro dipeptidyl-peptidase C-terminal domain-containing protein</fullName>
    </recommendedName>
</protein>
<dbReference type="SUPFAM" id="SSF53474">
    <property type="entry name" value="alpha/beta-Hydrolases"/>
    <property type="match status" value="1"/>
</dbReference>
<dbReference type="Pfam" id="PF08530">
    <property type="entry name" value="PepX_C"/>
    <property type="match status" value="1"/>
</dbReference>
<comment type="caution">
    <text evidence="4">The sequence shown here is derived from an EMBL/GenBank/DDBJ whole genome shotgun (WGS) entry which is preliminary data.</text>
</comment>
<dbReference type="InterPro" id="IPR008979">
    <property type="entry name" value="Galactose-bd-like_sf"/>
</dbReference>
<dbReference type="Proteomes" id="UP000245812">
    <property type="component" value="Unassembled WGS sequence"/>
</dbReference>
<dbReference type="Gene3D" id="1.10.3020.10">
    <property type="entry name" value="alpha-amino acid ester hydrolase ( Helical cap domain)"/>
    <property type="match status" value="1"/>
</dbReference>
<keyword evidence="1" id="KW-0378">Hydrolase</keyword>
<dbReference type="SUPFAM" id="SSF49785">
    <property type="entry name" value="Galactose-binding domain-like"/>
    <property type="match status" value="1"/>
</dbReference>
<evidence type="ECO:0000313" key="5">
    <source>
        <dbReference type="Proteomes" id="UP000245812"/>
    </source>
</evidence>
<feature type="chain" id="PRO_5016447191" description="Xaa-Pro dipeptidyl-peptidase C-terminal domain-containing protein" evidence="2">
    <location>
        <begin position="23"/>
        <end position="653"/>
    </location>
</feature>
<name>A0A316I3B3_9GAMM</name>
<dbReference type="InterPro" id="IPR005674">
    <property type="entry name" value="CocE/Ser_esterase"/>
</dbReference>
<dbReference type="OrthoDB" id="9806163at2"/>
<dbReference type="GO" id="GO:0008239">
    <property type="term" value="F:dipeptidyl-peptidase activity"/>
    <property type="evidence" value="ECO:0007669"/>
    <property type="project" value="InterPro"/>
</dbReference>
<evidence type="ECO:0000259" key="3">
    <source>
        <dbReference type="SMART" id="SM00939"/>
    </source>
</evidence>
<keyword evidence="2" id="KW-0732">Signal</keyword>
<feature type="signal peptide" evidence="2">
    <location>
        <begin position="1"/>
        <end position="22"/>
    </location>
</feature>
<sequence>MPKLDRLAALALLALVALPVAAQQKRAPMTPEETAKLIAKRNDIEQELEKLAVIQRKLMIPMRDGKRMQADVYYPKQGPGRYPVIFVRTPYNFNWWDVKLGAPRDMTGELTAIKKGYAFVEMQERGHYFSEGNYEILGTPLSDGADEIEWMGSQPWSNGKVGTTGCSSTAEWQLAVVSQAPKGYAAFNVQGFGAGIGRVGGFYEQGNWYRGGAFQMLFAPWIAGEQNQVRPMFPADATSAQLEAASRMFDLAPSMPPVDWGKALWHLPVQDLIAAVGGPHGQFADAMPIPTGGRMIQRTPNDPAWAKGGLWRDDMPVDLPGLWFVSWYDVSQGPNLAAYNWVRSHAKGAAAEQQYLVIAPTLHCAYKRAKEHTVVGERDLGDARYPYDDLVYGFFDKFLKGVDSPVLAKQPKVTYYTMGANQWRTADTWPPKGVEPLTFYLASDGKANTLHGDGRLLPAAPAKDHADRFTYDPLHPVPTLGGGFCCMGTGEPGAMDQSKQEAAREDILVYTSEPFAQDTELTGNIETTLYVSSDVKDTDVTVKLVDVYPDGKAYNLDDTIQRLRYRNGYDKPSEPMKPGKVYKVTFSPMVTSNLFPAGHRLRIEVSGSNFPRFDRNLNTGGHNYDEDKPVVAHTKIHHSAEHPSSVTVSVLRH</sequence>
<dbReference type="Gene3D" id="2.60.120.260">
    <property type="entry name" value="Galactose-binding domain-like"/>
    <property type="match status" value="1"/>
</dbReference>
<dbReference type="InterPro" id="IPR050585">
    <property type="entry name" value="Xaa-Pro_dipeptidyl-ppase/CocE"/>
</dbReference>
<proteinExistence type="predicted"/>
<dbReference type="InterPro" id="IPR029058">
    <property type="entry name" value="AB_hydrolase_fold"/>
</dbReference>